<evidence type="ECO:0000313" key="2">
    <source>
        <dbReference type="Proteomes" id="UP000007473"/>
    </source>
</evidence>
<accession>A0AB32XAN7</accession>
<evidence type="ECO:0000313" key="1">
    <source>
        <dbReference type="EMBL" id="ADV34037.1"/>
    </source>
</evidence>
<reference evidence="1 2" key="1">
    <citation type="journal article" date="2011" name="J. Bacteriol.">
        <title>Genome sequence of the repetitive-sequence-rich Mycoplasma fermentans strain M64.</title>
        <authorList>
            <person name="Shu H.W."/>
            <person name="Liu T.T."/>
            <person name="Chang H.Y."/>
            <person name="Liu Y.M."/>
            <person name="Wu K.M."/>
            <person name="Shu H.Y."/>
            <person name="Tsai S.F."/>
            <person name="Hsiao K.J."/>
            <person name="Hu W.S."/>
            <person name="Ng W.V."/>
        </authorList>
    </citation>
    <scope>NUCLEOTIDE SEQUENCE [LARGE SCALE GENOMIC DNA]</scope>
    <source>
        <strain evidence="1 2">M64</strain>
    </source>
</reference>
<name>A0AB32XAN7_MYCFM</name>
<protein>
    <submittedName>
        <fullName evidence="1">Uncharacterized protein</fullName>
    </submittedName>
</protein>
<organism evidence="1 2">
    <name type="scientific">Mycoplasmopsis fermentans (strain M64)</name>
    <name type="common">Mycoplasma fermentans</name>
    <dbReference type="NCBI Taxonomy" id="943945"/>
    <lineage>
        <taxon>Bacteria</taxon>
        <taxon>Bacillati</taxon>
        <taxon>Mycoplasmatota</taxon>
        <taxon>Mycoplasmoidales</taxon>
        <taxon>Metamycoplasmataceae</taxon>
        <taxon>Mycoplasmopsis</taxon>
    </lineage>
</organism>
<gene>
    <name evidence="1" type="ordered locus">MfeM64YM_0026</name>
</gene>
<sequence>MNLLKKLLKIKNILANGPNNLLNNIKSFELANVRAKETYDQIRQMRKSHLDKYCLTLLQLLNIVKNMMWQLN</sequence>
<dbReference type="KEGG" id="mfm:MfeM64YM_0026"/>
<dbReference type="EMBL" id="CP002458">
    <property type="protein sequence ID" value="ADV34037.1"/>
    <property type="molecule type" value="Genomic_DNA"/>
</dbReference>
<proteinExistence type="predicted"/>
<dbReference type="AlphaFoldDB" id="A0AB32XAN7"/>
<dbReference type="Proteomes" id="UP000007473">
    <property type="component" value="Chromosome"/>
</dbReference>